<dbReference type="AlphaFoldDB" id="A0A4Y2BB09"/>
<gene>
    <name evidence="1" type="ORF">AVEN_212154_1</name>
</gene>
<evidence type="ECO:0000313" key="1">
    <source>
        <dbReference type="EMBL" id="GBL88466.1"/>
    </source>
</evidence>
<protein>
    <submittedName>
        <fullName evidence="1">Uncharacterized protein</fullName>
    </submittedName>
</protein>
<comment type="caution">
    <text evidence="1">The sequence shown here is derived from an EMBL/GenBank/DDBJ whole genome shotgun (WGS) entry which is preliminary data.</text>
</comment>
<dbReference type="EMBL" id="BGPR01158989">
    <property type="protein sequence ID" value="GBL88466.1"/>
    <property type="molecule type" value="Genomic_DNA"/>
</dbReference>
<evidence type="ECO:0000313" key="2">
    <source>
        <dbReference type="Proteomes" id="UP000499080"/>
    </source>
</evidence>
<keyword evidence="2" id="KW-1185">Reference proteome</keyword>
<proteinExistence type="predicted"/>
<reference evidence="1 2" key="1">
    <citation type="journal article" date="2019" name="Sci. Rep.">
        <title>Orb-weaving spider Araneus ventricosus genome elucidates the spidroin gene catalogue.</title>
        <authorList>
            <person name="Kono N."/>
            <person name="Nakamura H."/>
            <person name="Ohtoshi R."/>
            <person name="Moran D.A.P."/>
            <person name="Shinohara A."/>
            <person name="Yoshida Y."/>
            <person name="Fujiwara M."/>
            <person name="Mori M."/>
            <person name="Tomita M."/>
            <person name="Arakawa K."/>
        </authorList>
    </citation>
    <scope>NUCLEOTIDE SEQUENCE [LARGE SCALE GENOMIC DNA]</scope>
</reference>
<organism evidence="1 2">
    <name type="scientific">Araneus ventricosus</name>
    <name type="common">Orbweaver spider</name>
    <name type="synonym">Epeira ventricosa</name>
    <dbReference type="NCBI Taxonomy" id="182803"/>
    <lineage>
        <taxon>Eukaryota</taxon>
        <taxon>Metazoa</taxon>
        <taxon>Ecdysozoa</taxon>
        <taxon>Arthropoda</taxon>
        <taxon>Chelicerata</taxon>
        <taxon>Arachnida</taxon>
        <taxon>Araneae</taxon>
        <taxon>Araneomorphae</taxon>
        <taxon>Entelegynae</taxon>
        <taxon>Araneoidea</taxon>
        <taxon>Araneidae</taxon>
        <taxon>Araneus</taxon>
    </lineage>
</organism>
<sequence length="128" mass="14491">MGQGNTYPFSDNTRPPIRRVFSLPYWLSASLWGVHKGVAGPFGEFLRTVWRLGATKLILVSMPYQWKKASPLALEGAMKVKLGTTSDFCIRGSVLDGEGGLEFWEKEKDKTLEQEKTRFWFLAMNSAK</sequence>
<name>A0A4Y2BB09_ARAVE</name>
<accession>A0A4Y2BB09</accession>
<dbReference type="Proteomes" id="UP000499080">
    <property type="component" value="Unassembled WGS sequence"/>
</dbReference>